<accession>A0A1F7V9B1</accession>
<comment type="caution">
    <text evidence="1">The sequence shown here is derived from an EMBL/GenBank/DDBJ whole genome shotgun (WGS) entry which is preliminary data.</text>
</comment>
<proteinExistence type="predicted"/>
<name>A0A1F7V9B1_9BACT</name>
<organism evidence="1 2">
    <name type="scientific">Candidatus Uhrbacteria bacterium RIFCSPLOWO2_02_FULL_48_18</name>
    <dbReference type="NCBI Taxonomy" id="1802408"/>
    <lineage>
        <taxon>Bacteria</taxon>
        <taxon>Candidatus Uhriibacteriota</taxon>
    </lineage>
</organism>
<sequence length="320" mass="36235">MFKDVRKLGKKARNEVYAWLGTIESLSYKVDCITDHIPEYAHQHLSFDLGTSIPAALREGRLLLLIFLRTNASLDAGWHVLTIDRVTCRVDRWLSSAEVLRDPNDDFPYLITVDDVRPSLSEALEDRSVIRIVHSAVSLLSLPIVLARFPLERVYRTWFQHRQEEITASQGYSRRFASVVACVGTQLDTETRAVLQKSMLALWKFEQSLKRTVDVTEAETVLMRADVCVTQSNNPLDWQPYDPGPLVESWAWTDHEGEVIASGCVYQDLQAKSLDATTTHLRVLGSFFEGVDAEQLCACHHKKTVIDKRNASVHPTTIQA</sequence>
<protein>
    <submittedName>
        <fullName evidence="1">Uncharacterized protein</fullName>
    </submittedName>
</protein>
<dbReference type="Proteomes" id="UP000176593">
    <property type="component" value="Unassembled WGS sequence"/>
</dbReference>
<dbReference type="EMBL" id="MGEQ01000003">
    <property type="protein sequence ID" value="OGL87005.1"/>
    <property type="molecule type" value="Genomic_DNA"/>
</dbReference>
<reference evidence="1 2" key="1">
    <citation type="journal article" date="2016" name="Nat. Commun.">
        <title>Thousands of microbial genomes shed light on interconnected biogeochemical processes in an aquifer system.</title>
        <authorList>
            <person name="Anantharaman K."/>
            <person name="Brown C.T."/>
            <person name="Hug L.A."/>
            <person name="Sharon I."/>
            <person name="Castelle C.J."/>
            <person name="Probst A.J."/>
            <person name="Thomas B.C."/>
            <person name="Singh A."/>
            <person name="Wilkins M.J."/>
            <person name="Karaoz U."/>
            <person name="Brodie E.L."/>
            <person name="Williams K.H."/>
            <person name="Hubbard S.S."/>
            <person name="Banfield J.F."/>
        </authorList>
    </citation>
    <scope>NUCLEOTIDE SEQUENCE [LARGE SCALE GENOMIC DNA]</scope>
</reference>
<evidence type="ECO:0000313" key="2">
    <source>
        <dbReference type="Proteomes" id="UP000176593"/>
    </source>
</evidence>
<gene>
    <name evidence="1" type="ORF">A3I41_03580</name>
</gene>
<dbReference type="AlphaFoldDB" id="A0A1F7V9B1"/>
<evidence type="ECO:0000313" key="1">
    <source>
        <dbReference type="EMBL" id="OGL87005.1"/>
    </source>
</evidence>